<organism evidence="1 2">
    <name type="scientific">Musa balbisiana</name>
    <name type="common">Banana</name>
    <dbReference type="NCBI Taxonomy" id="52838"/>
    <lineage>
        <taxon>Eukaryota</taxon>
        <taxon>Viridiplantae</taxon>
        <taxon>Streptophyta</taxon>
        <taxon>Embryophyta</taxon>
        <taxon>Tracheophyta</taxon>
        <taxon>Spermatophyta</taxon>
        <taxon>Magnoliopsida</taxon>
        <taxon>Liliopsida</taxon>
        <taxon>Zingiberales</taxon>
        <taxon>Musaceae</taxon>
        <taxon>Musa</taxon>
    </lineage>
</organism>
<sequence length="77" mass="8262">MPLLFFGGGRSAISRERAASIPTLSCTLSGGAFVFMCHSSALGEIYARFLQTLLQINASSSQLHSVESVQHMTVKSK</sequence>
<keyword evidence="2" id="KW-1185">Reference proteome</keyword>
<dbReference type="AlphaFoldDB" id="A0A4V4H577"/>
<evidence type="ECO:0000313" key="2">
    <source>
        <dbReference type="Proteomes" id="UP000317650"/>
    </source>
</evidence>
<accession>A0A4V4H577</accession>
<reference evidence="1 2" key="1">
    <citation type="journal article" date="2019" name="Nat. Plants">
        <title>Genome sequencing of Musa balbisiana reveals subgenome evolution and function divergence in polyploid bananas.</title>
        <authorList>
            <person name="Yao X."/>
        </authorList>
    </citation>
    <scope>NUCLEOTIDE SEQUENCE [LARGE SCALE GENOMIC DNA]</scope>
    <source>
        <strain evidence="2">cv. DH-PKW</strain>
        <tissue evidence="1">Leaves</tissue>
    </source>
</reference>
<name>A0A4V4H577_MUSBA</name>
<dbReference type="EMBL" id="PYDT01000007">
    <property type="protein sequence ID" value="THU54886.1"/>
    <property type="molecule type" value="Genomic_DNA"/>
</dbReference>
<comment type="caution">
    <text evidence="1">The sequence shown here is derived from an EMBL/GenBank/DDBJ whole genome shotgun (WGS) entry which is preliminary data.</text>
</comment>
<proteinExistence type="predicted"/>
<gene>
    <name evidence="1" type="ORF">C4D60_Mb11t00780</name>
</gene>
<protein>
    <submittedName>
        <fullName evidence="1">Uncharacterized protein</fullName>
    </submittedName>
</protein>
<dbReference type="Proteomes" id="UP000317650">
    <property type="component" value="Chromosome 11"/>
</dbReference>
<evidence type="ECO:0000313" key="1">
    <source>
        <dbReference type="EMBL" id="THU54886.1"/>
    </source>
</evidence>